<comment type="similarity">
    <text evidence="1">Belongs to the peptidase S12 family.</text>
</comment>
<dbReference type="Pfam" id="PF00144">
    <property type="entry name" value="Beta-lactamase"/>
    <property type="match status" value="1"/>
</dbReference>
<dbReference type="EMBL" id="JBHGVX010000007">
    <property type="protein sequence ID" value="KAL1793830.1"/>
    <property type="molecule type" value="Genomic_DNA"/>
</dbReference>
<dbReference type="RefSeq" id="XP_069304414.1">
    <property type="nucleotide sequence ID" value="XM_069453675.1"/>
</dbReference>
<sequence length="328" mass="36462">MENIHDKLRKCQPIVEDLLKISGSPGFAIGAYQHGKIVHEDYYGLRDVEKKLPVNRDTIFHVASLTKAITAAGVGILVDRGDLDWSTPVEDILPFFKDNTAEKSKLTVSDFLSHRTGITWGDALYLQSNNNLMLSKSESMRTFQYLPTVAAPRSRLLYNNHAYNIPGLVIEELAKQPYGEFLQDNIFGPLNMARTFTRNPDDPNVAVPYKILSNGTSFQILFSEASSDTIMLSAVSVRTTMADILHLYGAMLEKLSALIPRERPHNARDADVPSRCHGVVMASGPDSTDSGPGTTNPIKQVNQLFRPHIAKNADTLYEQMVALGWMRT</sequence>
<dbReference type="SUPFAM" id="SSF56601">
    <property type="entry name" value="beta-lactamase/transpeptidase-like"/>
    <property type="match status" value="1"/>
</dbReference>
<gene>
    <name evidence="3" type="ORF">ACET3X_007251</name>
</gene>
<evidence type="ECO:0000259" key="2">
    <source>
        <dbReference type="Pfam" id="PF00144"/>
    </source>
</evidence>
<dbReference type="InterPro" id="IPR050491">
    <property type="entry name" value="AmpC-like"/>
</dbReference>
<dbReference type="Gene3D" id="3.40.710.10">
    <property type="entry name" value="DD-peptidase/beta-lactamase superfamily"/>
    <property type="match status" value="1"/>
</dbReference>
<protein>
    <recommendedName>
        <fullName evidence="2">Beta-lactamase-related domain-containing protein</fullName>
    </recommendedName>
</protein>
<dbReference type="InterPro" id="IPR012338">
    <property type="entry name" value="Beta-lactam/transpept-like"/>
</dbReference>
<name>A0ABR3UBH6_9PLEO</name>
<evidence type="ECO:0000256" key="1">
    <source>
        <dbReference type="ARBA" id="ARBA00038215"/>
    </source>
</evidence>
<comment type="caution">
    <text evidence="3">The sequence shown here is derived from an EMBL/GenBank/DDBJ whole genome shotgun (WGS) entry which is preliminary data.</text>
</comment>
<dbReference type="InterPro" id="IPR001466">
    <property type="entry name" value="Beta-lactam-related"/>
</dbReference>
<proteinExistence type="inferred from homology"/>
<dbReference type="Proteomes" id="UP001578633">
    <property type="component" value="Chromosome 7"/>
</dbReference>
<dbReference type="GeneID" id="96087573"/>
<feature type="domain" description="Beta-lactamase-related" evidence="2">
    <location>
        <begin position="15"/>
        <end position="252"/>
    </location>
</feature>
<evidence type="ECO:0000313" key="3">
    <source>
        <dbReference type="EMBL" id="KAL1793830.1"/>
    </source>
</evidence>
<evidence type="ECO:0000313" key="4">
    <source>
        <dbReference type="Proteomes" id="UP001578633"/>
    </source>
</evidence>
<dbReference type="PANTHER" id="PTHR46825:SF14">
    <property type="entry name" value="BETA-LACTAMASE-RELATED DOMAIN-CONTAINING PROTEIN"/>
    <property type="match status" value="1"/>
</dbReference>
<organism evidence="3 4">
    <name type="scientific">Alternaria dauci</name>
    <dbReference type="NCBI Taxonomy" id="48095"/>
    <lineage>
        <taxon>Eukaryota</taxon>
        <taxon>Fungi</taxon>
        <taxon>Dikarya</taxon>
        <taxon>Ascomycota</taxon>
        <taxon>Pezizomycotina</taxon>
        <taxon>Dothideomycetes</taxon>
        <taxon>Pleosporomycetidae</taxon>
        <taxon>Pleosporales</taxon>
        <taxon>Pleosporineae</taxon>
        <taxon>Pleosporaceae</taxon>
        <taxon>Alternaria</taxon>
        <taxon>Alternaria sect. Porri</taxon>
    </lineage>
</organism>
<keyword evidence="4" id="KW-1185">Reference proteome</keyword>
<accession>A0ABR3UBH6</accession>
<dbReference type="PANTHER" id="PTHR46825">
    <property type="entry name" value="D-ALANYL-D-ALANINE-CARBOXYPEPTIDASE/ENDOPEPTIDASE AMPH"/>
    <property type="match status" value="1"/>
</dbReference>
<reference evidence="3 4" key="1">
    <citation type="submission" date="2024-09" db="EMBL/GenBank/DDBJ databases">
        <title>T2T genomes of carrot and Alternaria dauci and their utility for understanding host-pathogen interaction during carrot leaf blight disease.</title>
        <authorList>
            <person name="Liu W."/>
            <person name="Xu S."/>
            <person name="Ou C."/>
            <person name="Liu X."/>
            <person name="Zhuang F."/>
            <person name="Deng X.W."/>
        </authorList>
    </citation>
    <scope>NUCLEOTIDE SEQUENCE [LARGE SCALE GENOMIC DNA]</scope>
    <source>
        <strain evidence="3 4">A2016</strain>
    </source>
</reference>